<sequence>MEDWVYVGGRRRSGKKPQGGGMHAGRHSNGHSSYVRDARSAEPPPVELAKHAEKTFGEVKRVMSGLEKSEFFAKFLQQLTQVVDEAKAKIKCAICLGLGSLEDPNWSNRRACLYQLSFVLLLGRIHNVEQLFIYDPKIGEVDEDVCGRFGVEVLSPREEAPPEGPQKRGEAQRGGPQREGPQKSGEAQIEGPQKSGEAQIEGPPSGAAPKEGEQIDRTIPKPRANERTLLFMPHCDVSLYSQVMHDIYVNEKLSYDKVHFLLPLAKTIFLGNSFEYYREHVYMYRPFGIPAYAIRMLKSGGTLPEGATQRSLNRLEELYKMDHFLFYIHKYAREGKFPFCPEHVSAFNDMAIITFGPLPDQLSFWKDVWAEVTSGGPT</sequence>
<dbReference type="EMBL" id="KQ235014">
    <property type="protein sequence ID" value="KMZ94759.1"/>
    <property type="molecule type" value="Genomic_DNA"/>
</dbReference>
<feature type="domain" description="SRR1-like" evidence="3">
    <location>
        <begin position="78"/>
        <end position="353"/>
    </location>
</feature>
<dbReference type="PANTHER" id="PTHR28626">
    <property type="entry name" value="SRR1-LIKE PROTEIN"/>
    <property type="match status" value="1"/>
</dbReference>
<feature type="region of interest" description="Disordered" evidence="2">
    <location>
        <begin position="153"/>
        <end position="222"/>
    </location>
</feature>
<feature type="compositionally biased region" description="Basic and acidic residues" evidence="2">
    <location>
        <begin position="210"/>
        <end position="222"/>
    </location>
</feature>
<dbReference type="OrthoDB" id="551431at2759"/>
<reference evidence="4 5" key="1">
    <citation type="submission" date="2011-08" db="EMBL/GenBank/DDBJ databases">
        <title>The Genome Sequence of Plasmodium vivax Mauritania I.</title>
        <authorList>
            <consortium name="The Broad Institute Genome Sequencing Platform"/>
            <consortium name="The Broad Institute Genome Sequencing Center for Infectious Disease"/>
            <person name="Neafsey D."/>
            <person name="Carlton J."/>
            <person name="Barnwell J."/>
            <person name="Collins W."/>
            <person name="Escalante A."/>
            <person name="Mullikin J."/>
            <person name="Saul A."/>
            <person name="Guigo R."/>
            <person name="Camara F."/>
            <person name="Young S.K."/>
            <person name="Zeng Q."/>
            <person name="Gargeya S."/>
            <person name="Fitzgerald M."/>
            <person name="Haas B."/>
            <person name="Abouelleil A."/>
            <person name="Alvarado L."/>
            <person name="Arachchi H.M."/>
            <person name="Berlin A."/>
            <person name="Brown A."/>
            <person name="Chapman S.B."/>
            <person name="Chen Z."/>
            <person name="Dunbar C."/>
            <person name="Freedman E."/>
            <person name="Gearin G."/>
            <person name="Gellesch M."/>
            <person name="Goldberg J."/>
            <person name="Griggs A."/>
            <person name="Gujja S."/>
            <person name="Heiman D."/>
            <person name="Howarth C."/>
            <person name="Larson L."/>
            <person name="Lui A."/>
            <person name="MacDonald P.J.P."/>
            <person name="Montmayeur A."/>
            <person name="Murphy C."/>
            <person name="Neiman D."/>
            <person name="Pearson M."/>
            <person name="Priest M."/>
            <person name="Roberts A."/>
            <person name="Saif S."/>
            <person name="Shea T."/>
            <person name="Shenoy N."/>
            <person name="Sisk P."/>
            <person name="Stolte C."/>
            <person name="Sykes S."/>
            <person name="Wortman J."/>
            <person name="Nusbaum C."/>
            <person name="Birren B."/>
        </authorList>
    </citation>
    <scope>NUCLEOTIDE SEQUENCE [LARGE SCALE GENOMIC DNA]</scope>
    <source>
        <strain evidence="4 5">Mauritania I</strain>
    </source>
</reference>
<evidence type="ECO:0000256" key="2">
    <source>
        <dbReference type="SAM" id="MobiDB-lite"/>
    </source>
</evidence>
<evidence type="ECO:0000256" key="1">
    <source>
        <dbReference type="ARBA" id="ARBA00009856"/>
    </source>
</evidence>
<dbReference type="InterPro" id="IPR012942">
    <property type="entry name" value="SRR1-like"/>
</dbReference>
<organism evidence="4 5">
    <name type="scientific">Plasmodium vivax Mauritania I</name>
    <dbReference type="NCBI Taxonomy" id="1035515"/>
    <lineage>
        <taxon>Eukaryota</taxon>
        <taxon>Sar</taxon>
        <taxon>Alveolata</taxon>
        <taxon>Apicomplexa</taxon>
        <taxon>Aconoidasida</taxon>
        <taxon>Haemosporida</taxon>
        <taxon>Plasmodiidae</taxon>
        <taxon>Plasmodium</taxon>
        <taxon>Plasmodium (Plasmodium)</taxon>
    </lineage>
</organism>
<dbReference type="GO" id="GO:0005737">
    <property type="term" value="C:cytoplasm"/>
    <property type="evidence" value="ECO:0007669"/>
    <property type="project" value="TreeGrafter"/>
</dbReference>
<dbReference type="Proteomes" id="UP000053776">
    <property type="component" value="Unassembled WGS sequence"/>
</dbReference>
<dbReference type="AlphaFoldDB" id="A0A0J9THS2"/>
<dbReference type="InterPro" id="IPR040044">
    <property type="entry name" value="SRR1L"/>
</dbReference>
<evidence type="ECO:0000259" key="3">
    <source>
        <dbReference type="Pfam" id="PF07985"/>
    </source>
</evidence>
<dbReference type="PANTHER" id="PTHR28626:SF3">
    <property type="entry name" value="SRR1-LIKE PROTEIN"/>
    <property type="match status" value="1"/>
</dbReference>
<name>A0A0J9THS2_PLAVI</name>
<dbReference type="GO" id="GO:0005634">
    <property type="term" value="C:nucleus"/>
    <property type="evidence" value="ECO:0007669"/>
    <property type="project" value="TreeGrafter"/>
</dbReference>
<feature type="compositionally biased region" description="Basic and acidic residues" evidence="2">
    <location>
        <begin position="155"/>
        <end position="171"/>
    </location>
</feature>
<evidence type="ECO:0000313" key="5">
    <source>
        <dbReference type="Proteomes" id="UP000053776"/>
    </source>
</evidence>
<gene>
    <name evidence="4" type="ORF">PVMG_02648</name>
</gene>
<comment type="similarity">
    <text evidence="1">Belongs to the SRR1 family.</text>
</comment>
<evidence type="ECO:0000313" key="4">
    <source>
        <dbReference type="EMBL" id="KMZ94759.1"/>
    </source>
</evidence>
<protein>
    <recommendedName>
        <fullName evidence="3">SRR1-like domain-containing protein</fullName>
    </recommendedName>
</protein>
<accession>A0A0J9THS2</accession>
<feature type="region of interest" description="Disordered" evidence="2">
    <location>
        <begin position="1"/>
        <end position="40"/>
    </location>
</feature>
<dbReference type="Pfam" id="PF07985">
    <property type="entry name" value="SRR1"/>
    <property type="match status" value="1"/>
</dbReference>
<proteinExistence type="inferred from homology"/>